<evidence type="ECO:0000313" key="1">
    <source>
        <dbReference type="EMBL" id="PSB30867.1"/>
    </source>
</evidence>
<organism evidence="1 2">
    <name type="scientific">Stenomitos frigidus ULC18</name>
    <dbReference type="NCBI Taxonomy" id="2107698"/>
    <lineage>
        <taxon>Bacteria</taxon>
        <taxon>Bacillati</taxon>
        <taxon>Cyanobacteriota</taxon>
        <taxon>Cyanophyceae</taxon>
        <taxon>Leptolyngbyales</taxon>
        <taxon>Leptolyngbyaceae</taxon>
        <taxon>Stenomitos</taxon>
    </lineage>
</organism>
<accession>A0A2T1EDN4</accession>
<keyword evidence="2" id="KW-1185">Reference proteome</keyword>
<gene>
    <name evidence="1" type="ORF">C7B82_07960</name>
</gene>
<proteinExistence type="predicted"/>
<dbReference type="EMBL" id="PVWK01000047">
    <property type="protein sequence ID" value="PSB30867.1"/>
    <property type="molecule type" value="Genomic_DNA"/>
</dbReference>
<protein>
    <submittedName>
        <fullName evidence="1">Uncharacterized protein</fullName>
    </submittedName>
</protein>
<sequence>MIPGQTSDLVRQHALATLTATFMAQGHPTEYAKQMATAAIFQTDLELRNAQLTHLLGWLKQEHSELYSQALGHLESTREAFEQRLQSGS</sequence>
<reference evidence="2" key="1">
    <citation type="submission" date="2018-02" db="EMBL/GenBank/DDBJ databases">
        <authorList>
            <person name="Moore K."/>
            <person name="Momper L."/>
        </authorList>
    </citation>
    <scope>NUCLEOTIDE SEQUENCE [LARGE SCALE GENOMIC DNA]</scope>
    <source>
        <strain evidence="2">ULC18</strain>
    </source>
</reference>
<comment type="caution">
    <text evidence="1">The sequence shown here is derived from an EMBL/GenBank/DDBJ whole genome shotgun (WGS) entry which is preliminary data.</text>
</comment>
<name>A0A2T1EDN4_9CYAN</name>
<evidence type="ECO:0000313" key="2">
    <source>
        <dbReference type="Proteomes" id="UP000239576"/>
    </source>
</evidence>
<reference evidence="1 2" key="2">
    <citation type="submission" date="2018-03" db="EMBL/GenBank/DDBJ databases">
        <title>The ancient ancestry and fast evolution of plastids.</title>
        <authorList>
            <person name="Moore K.R."/>
            <person name="Magnabosco C."/>
            <person name="Momper L."/>
            <person name="Gold D.A."/>
            <person name="Bosak T."/>
            <person name="Fournier G.P."/>
        </authorList>
    </citation>
    <scope>NUCLEOTIDE SEQUENCE [LARGE SCALE GENOMIC DNA]</scope>
    <source>
        <strain evidence="1 2">ULC18</strain>
    </source>
</reference>
<dbReference type="Proteomes" id="UP000239576">
    <property type="component" value="Unassembled WGS sequence"/>
</dbReference>
<dbReference type="OrthoDB" id="515070at2"/>
<dbReference type="AlphaFoldDB" id="A0A2T1EDN4"/>